<dbReference type="Pfam" id="PF16155">
    <property type="entry name" value="PnbB"/>
    <property type="match status" value="1"/>
</dbReference>
<comment type="caution">
    <text evidence="1">The sequence shown here is derived from an EMBL/GenBank/DDBJ whole genome shotgun (WGS) entry which is preliminary data.</text>
</comment>
<dbReference type="InterPro" id="IPR032345">
    <property type="entry name" value="PnbB"/>
</dbReference>
<dbReference type="InterPro" id="IPR011051">
    <property type="entry name" value="RmlC_Cupin_sf"/>
</dbReference>
<protein>
    <submittedName>
        <fullName evidence="1">Uncharacterized protein DUF4863</fullName>
    </submittedName>
</protein>
<dbReference type="OrthoDB" id="4467772at2"/>
<accession>A0A366HAQ3</accession>
<name>A0A366HAQ3_9BURK</name>
<keyword evidence="2" id="KW-1185">Reference proteome</keyword>
<evidence type="ECO:0000313" key="1">
    <source>
        <dbReference type="EMBL" id="RBP39400.1"/>
    </source>
</evidence>
<evidence type="ECO:0000313" key="2">
    <source>
        <dbReference type="Proteomes" id="UP000253628"/>
    </source>
</evidence>
<dbReference type="AlphaFoldDB" id="A0A366HAQ3"/>
<dbReference type="EMBL" id="QNRQ01000005">
    <property type="protein sequence ID" value="RBP39400.1"/>
    <property type="molecule type" value="Genomic_DNA"/>
</dbReference>
<sequence length="161" mass="17828">MTIETFQHLIQTVTQYIGDRKLDKDLQASLNQQFPFEGPVYQQIFDACRQGVREGWMCQYEGGGVRYGRVVKPSGELGGFSVDVVQMNNLAGPHHRHPNGEIDLIMPLDKDACFDGHPGGWLVYGPDTAHSPTVTGGEALVLYLLPQGQIEFTRQAAKSQP</sequence>
<dbReference type="SUPFAM" id="SSF51182">
    <property type="entry name" value="RmlC-like cupins"/>
    <property type="match status" value="1"/>
</dbReference>
<proteinExistence type="predicted"/>
<gene>
    <name evidence="1" type="ORF">DFR37_105193</name>
</gene>
<reference evidence="1 2" key="1">
    <citation type="submission" date="2018-06" db="EMBL/GenBank/DDBJ databases">
        <title>Genomic Encyclopedia of Type Strains, Phase IV (KMG-IV): sequencing the most valuable type-strain genomes for metagenomic binning, comparative biology and taxonomic classification.</title>
        <authorList>
            <person name="Goeker M."/>
        </authorList>
    </citation>
    <scope>NUCLEOTIDE SEQUENCE [LARGE SCALE GENOMIC DNA]</scope>
    <source>
        <strain evidence="1 2">DSM 25520</strain>
    </source>
</reference>
<organism evidence="1 2">
    <name type="scientific">Eoetvoesiella caeni</name>
    <dbReference type="NCBI Taxonomy" id="645616"/>
    <lineage>
        <taxon>Bacteria</taxon>
        <taxon>Pseudomonadati</taxon>
        <taxon>Pseudomonadota</taxon>
        <taxon>Betaproteobacteria</taxon>
        <taxon>Burkholderiales</taxon>
        <taxon>Alcaligenaceae</taxon>
        <taxon>Eoetvoesiella</taxon>
    </lineage>
</organism>
<dbReference type="RefSeq" id="WP_113933356.1">
    <property type="nucleotide sequence ID" value="NZ_JACCEU010000003.1"/>
</dbReference>
<dbReference type="Proteomes" id="UP000253628">
    <property type="component" value="Unassembled WGS sequence"/>
</dbReference>